<evidence type="ECO:0000313" key="4">
    <source>
        <dbReference type="EMBL" id="CAD9697115.1"/>
    </source>
</evidence>
<keyword evidence="1" id="KW-0689">Ribosomal protein</keyword>
<dbReference type="GO" id="GO:0003735">
    <property type="term" value="F:structural constituent of ribosome"/>
    <property type="evidence" value="ECO:0007669"/>
    <property type="project" value="InterPro"/>
</dbReference>
<dbReference type="InterPro" id="IPR053709">
    <property type="entry name" value="eRP_eS24_sf"/>
</dbReference>
<organism evidence="4">
    <name type="scientific">Rhizochromulina marina</name>
    <dbReference type="NCBI Taxonomy" id="1034831"/>
    <lineage>
        <taxon>Eukaryota</taxon>
        <taxon>Sar</taxon>
        <taxon>Stramenopiles</taxon>
        <taxon>Ochrophyta</taxon>
        <taxon>Dictyochophyceae</taxon>
        <taxon>Rhizochromulinales</taxon>
        <taxon>Rhizochromulina</taxon>
    </lineage>
</organism>
<evidence type="ECO:0000256" key="1">
    <source>
        <dbReference type="ARBA" id="ARBA00022980"/>
    </source>
</evidence>
<dbReference type="GO" id="GO:1990904">
    <property type="term" value="C:ribonucleoprotein complex"/>
    <property type="evidence" value="ECO:0007669"/>
    <property type="project" value="UniProtKB-KW"/>
</dbReference>
<dbReference type="AlphaFoldDB" id="A0A7S2SED0"/>
<gene>
    <name evidence="4" type="ORF">RMAR1173_LOCUS13767</name>
</gene>
<protein>
    <recommendedName>
        <fullName evidence="5">40S ribosomal protein S24</fullName>
    </recommendedName>
</protein>
<dbReference type="GO" id="GO:0006412">
    <property type="term" value="P:translation"/>
    <property type="evidence" value="ECO:0007669"/>
    <property type="project" value="InterPro"/>
</dbReference>
<name>A0A7S2SED0_9STRA</name>
<proteinExistence type="inferred from homology"/>
<sequence length="137" mass="15397">MTEQSVVIKTRKFMRNPLLARKQMIVDIIHPGRPNVPRAELQEVIGGMHKSDAKLVVLFGFRTKFGGGKSTGFCVIYDTEDALRKFEPKYRLVRQGFEEKKEKSRKAIKEAKNKGKKIRGTGASIAKHKAKRAAGAD</sequence>
<dbReference type="GO" id="GO:0005840">
    <property type="term" value="C:ribosome"/>
    <property type="evidence" value="ECO:0007669"/>
    <property type="project" value="UniProtKB-KW"/>
</dbReference>
<evidence type="ECO:0000256" key="2">
    <source>
        <dbReference type="ARBA" id="ARBA00023274"/>
    </source>
</evidence>
<feature type="region of interest" description="Disordered" evidence="3">
    <location>
        <begin position="101"/>
        <end position="137"/>
    </location>
</feature>
<reference evidence="4" key="1">
    <citation type="submission" date="2021-01" db="EMBL/GenBank/DDBJ databases">
        <authorList>
            <person name="Corre E."/>
            <person name="Pelletier E."/>
            <person name="Niang G."/>
            <person name="Scheremetjew M."/>
            <person name="Finn R."/>
            <person name="Kale V."/>
            <person name="Holt S."/>
            <person name="Cochrane G."/>
            <person name="Meng A."/>
            <person name="Brown T."/>
            <person name="Cohen L."/>
        </authorList>
    </citation>
    <scope>NUCLEOTIDE SEQUENCE</scope>
    <source>
        <strain evidence="4">CCMP1243</strain>
    </source>
</reference>
<dbReference type="Gene3D" id="3.30.70.3370">
    <property type="match status" value="1"/>
</dbReference>
<keyword evidence="2" id="KW-0687">Ribonucleoprotein</keyword>
<evidence type="ECO:0000256" key="3">
    <source>
        <dbReference type="SAM" id="MobiDB-lite"/>
    </source>
</evidence>
<dbReference type="InterPro" id="IPR001976">
    <property type="entry name" value="Ribosomal_eS24"/>
</dbReference>
<dbReference type="Pfam" id="PF01282">
    <property type="entry name" value="Ribosomal_S24e"/>
    <property type="match status" value="1"/>
</dbReference>
<dbReference type="InterPro" id="IPR012678">
    <property type="entry name" value="Ribosomal_uL23/eL15/eS24_sf"/>
</dbReference>
<dbReference type="EMBL" id="HBHJ01020803">
    <property type="protein sequence ID" value="CAD9697115.1"/>
    <property type="molecule type" value="Transcribed_RNA"/>
</dbReference>
<dbReference type="SUPFAM" id="SSF54189">
    <property type="entry name" value="Ribosomal proteins S24e, L23 and L15e"/>
    <property type="match status" value="1"/>
</dbReference>
<dbReference type="HAMAP" id="MF_00545">
    <property type="entry name" value="Ribosomal_eS24"/>
    <property type="match status" value="1"/>
</dbReference>
<dbReference type="PANTHER" id="PTHR10496">
    <property type="entry name" value="40S RIBOSOMAL PROTEIN S24"/>
    <property type="match status" value="1"/>
</dbReference>
<accession>A0A7S2SED0</accession>
<evidence type="ECO:0008006" key="5">
    <source>
        <dbReference type="Google" id="ProtNLM"/>
    </source>
</evidence>
<feature type="compositionally biased region" description="Basic residues" evidence="3">
    <location>
        <begin position="126"/>
        <end position="137"/>
    </location>
</feature>
<feature type="compositionally biased region" description="Basic and acidic residues" evidence="3">
    <location>
        <begin position="101"/>
        <end position="113"/>
    </location>
</feature>